<dbReference type="Gene3D" id="1.20.58.1380">
    <property type="match status" value="1"/>
</dbReference>
<dbReference type="EMBL" id="RQTK01000167">
    <property type="protein sequence ID" value="RUS85499.1"/>
    <property type="molecule type" value="Genomic_DNA"/>
</dbReference>
<evidence type="ECO:0000313" key="11">
    <source>
        <dbReference type="EMBL" id="RUS85499.1"/>
    </source>
</evidence>
<dbReference type="Pfam" id="PF03177">
    <property type="entry name" value="Nucleoporin_C"/>
    <property type="match status" value="1"/>
</dbReference>
<feature type="compositionally biased region" description="Polar residues" evidence="8">
    <location>
        <begin position="38"/>
        <end position="48"/>
    </location>
</feature>
<reference evidence="11 12" key="1">
    <citation type="submission" date="2019-01" db="EMBL/GenBank/DDBJ databases">
        <title>A draft genome assembly of the solar-powered sea slug Elysia chlorotica.</title>
        <authorList>
            <person name="Cai H."/>
            <person name="Li Q."/>
            <person name="Fang X."/>
            <person name="Li J."/>
            <person name="Curtis N.E."/>
            <person name="Altenburger A."/>
            <person name="Shibata T."/>
            <person name="Feng M."/>
            <person name="Maeda T."/>
            <person name="Schwartz J.A."/>
            <person name="Shigenobu S."/>
            <person name="Lundholm N."/>
            <person name="Nishiyama T."/>
            <person name="Yang H."/>
            <person name="Hasebe M."/>
            <person name="Li S."/>
            <person name="Pierce S.K."/>
            <person name="Wang J."/>
        </authorList>
    </citation>
    <scope>NUCLEOTIDE SEQUENCE [LARGE SCALE GENOMIC DNA]</scope>
    <source>
        <strain evidence="11">EC2010</strain>
        <tissue evidence="11">Whole organism of an adult</tissue>
    </source>
</reference>
<dbReference type="Gene3D" id="1.25.40.700">
    <property type="match status" value="1"/>
</dbReference>
<comment type="similarity">
    <text evidence="2">Belongs to the nucleoporin Nup133 family.</text>
</comment>
<dbReference type="Pfam" id="PF08801">
    <property type="entry name" value="Nucleoporin_N"/>
    <property type="match status" value="1"/>
</dbReference>
<dbReference type="AlphaFoldDB" id="A0A433TVD3"/>
<evidence type="ECO:0000256" key="4">
    <source>
        <dbReference type="ARBA" id="ARBA00022816"/>
    </source>
</evidence>
<evidence type="ECO:0008006" key="13">
    <source>
        <dbReference type="Google" id="ProtNLM"/>
    </source>
</evidence>
<name>A0A433TVD3_ELYCH</name>
<dbReference type="GO" id="GO:0016973">
    <property type="term" value="P:poly(A)+ mRNA export from nucleus"/>
    <property type="evidence" value="ECO:0007669"/>
    <property type="project" value="TreeGrafter"/>
</dbReference>
<accession>A0A433TVD3</accession>
<evidence type="ECO:0000256" key="5">
    <source>
        <dbReference type="ARBA" id="ARBA00022927"/>
    </source>
</evidence>
<dbReference type="Gene3D" id="2.130.10.10">
    <property type="entry name" value="YVTN repeat-like/Quinoprotein amine dehydrogenase"/>
    <property type="match status" value="1"/>
</dbReference>
<dbReference type="InterPro" id="IPR015943">
    <property type="entry name" value="WD40/YVTN_repeat-like_dom_sf"/>
</dbReference>
<comment type="subcellular location">
    <subcellularLocation>
        <location evidence="1">Nucleus envelope</location>
    </subcellularLocation>
</comment>
<feature type="compositionally biased region" description="Polar residues" evidence="8">
    <location>
        <begin position="19"/>
        <end position="31"/>
    </location>
</feature>
<feature type="domain" description="Nucleoporin Nup133/Nup155-like N-terminal" evidence="10">
    <location>
        <begin position="63"/>
        <end position="420"/>
    </location>
</feature>
<keyword evidence="7" id="KW-0539">Nucleus</keyword>
<keyword evidence="4" id="KW-0509">mRNA transport</keyword>
<feature type="region of interest" description="Disordered" evidence="8">
    <location>
        <begin position="1"/>
        <end position="48"/>
    </location>
</feature>
<evidence type="ECO:0000313" key="12">
    <source>
        <dbReference type="Proteomes" id="UP000271974"/>
    </source>
</evidence>
<keyword evidence="12" id="KW-1185">Reference proteome</keyword>
<keyword evidence="3" id="KW-0813">Transport</keyword>
<sequence>MFSPRTPAKSSKSTSLSLIQSRNSANRSRNATPRRGLRNQSALASQSFHGPQLIEETTQHRIESVGLPLPVLITESLTSSDRSTTEITACIDPSGWAWLVGGRKLFVWRYKDSGRSRSGGACKELTLPPSDLAHSASRVCLIPSQSEGQPAACVAVSPEGVVRYWPNIAFEASTAEISAELQGEECARVINFKPYGCLLATTTSSLLLLEPAVGQASIQCKALKSSQGIFSGISRRMSSFIFGASIIETNGAPLQAVVAAPEDEYDDDEEGEDRRSFYVLSGNHLNKWQVPTIGTEKLIYQMDAERIFRESLAKNVWDQDSVQLPQLNTWLLDLQLISSGIVLLGAGVNSEVDNTLYYALVYMETNKDAIPTVQDFVRLDHTQKYSEETEDQLLSYRLLLPTPKSNIVFIYSNTSILMLQDKSALDKMDLRTSRDCLLGAGQADGLAVFFSNTHGIFSVSTPKLDGILDESNNQSMSISRAELSTMALNMSRTVDLTESSDSKVVLKNAFIASIGGETEKAQSLVEELYDLNKGPAPSDVHGSKLDSIVAAVSRDLVDDFPNADPRWAESGLQNSSSSTVSLIIVQQLKDKQVAHDLFVTFLKNFGLWNQLGCVSSIHGNMMPTSLLLCEHVEKLEAAIGLRELHTEYYKLLDYCISLVIKARQQPLPDTLLPQDLFYQEVSKVSEIMPVLVAREKELLAADQPSHAVVNLILSVNTILEAMLHLALQYRQVNSIKYSEGDRFIPEYIPWSATPDIRDTITQQINISLQHGIREAREIDVQGLIYQKIVGLADILMDGYASQIRSLDSNEETTPDSSVHRNKLEKEFEKKRQSLIISLLDNKQYDRAASLAEKYEDFEMLMRICDATDNQDRLQRYRMQYADKGFSKFLFNWYMKEGKRSHLLAQPVMQGDELSNFLDADNVKYLSWLHEIRQGNYAAAQQALADLATNERNFLKKKKTLLSLSKLAALAAEDTDDNLEDNIEVINEELDLVTHQELLPAHTIENVGMDPDNMRVLSPEELIEMYVSETNTDANELDVKKALDLLRYVDRDGDVDFAALKLRIWCRAILMDSWNDDSNDSDPLNSNKDKIFFRTINLINSSGDLDLYLPELSALMNSPELAELSRQPHFQFLMRGGYEQMRAELAQTD</sequence>
<comment type="caution">
    <text evidence="11">The sequence shown here is derived from an EMBL/GenBank/DDBJ whole genome shotgun (WGS) entry which is preliminary data.</text>
</comment>
<dbReference type="Proteomes" id="UP000271974">
    <property type="component" value="Unassembled WGS sequence"/>
</dbReference>
<evidence type="ECO:0000256" key="1">
    <source>
        <dbReference type="ARBA" id="ARBA00004259"/>
    </source>
</evidence>
<keyword evidence="6" id="KW-0811">Translocation</keyword>
<evidence type="ECO:0000259" key="9">
    <source>
        <dbReference type="Pfam" id="PF03177"/>
    </source>
</evidence>
<dbReference type="PANTHER" id="PTHR13405:SF11">
    <property type="entry name" value="NUCLEAR PORE COMPLEX PROTEIN NUP133"/>
    <property type="match status" value="1"/>
</dbReference>
<dbReference type="GO" id="GO:0031080">
    <property type="term" value="C:nuclear pore outer ring"/>
    <property type="evidence" value="ECO:0007669"/>
    <property type="project" value="TreeGrafter"/>
</dbReference>
<dbReference type="GO" id="GO:0017056">
    <property type="term" value="F:structural constituent of nuclear pore"/>
    <property type="evidence" value="ECO:0007669"/>
    <property type="project" value="InterPro"/>
</dbReference>
<feature type="domain" description="Nucleoporin Nup133/Nup155-like C-terminal" evidence="9">
    <location>
        <begin position="816"/>
        <end position="1014"/>
    </location>
</feature>
<proteinExistence type="inferred from homology"/>
<dbReference type="SUPFAM" id="SSF117289">
    <property type="entry name" value="Nucleoporin domain"/>
    <property type="match status" value="1"/>
</dbReference>
<dbReference type="GO" id="GO:0006606">
    <property type="term" value="P:protein import into nucleus"/>
    <property type="evidence" value="ECO:0007669"/>
    <property type="project" value="TreeGrafter"/>
</dbReference>
<organism evidence="11 12">
    <name type="scientific">Elysia chlorotica</name>
    <name type="common">Eastern emerald elysia</name>
    <name type="synonym">Sea slug</name>
    <dbReference type="NCBI Taxonomy" id="188477"/>
    <lineage>
        <taxon>Eukaryota</taxon>
        <taxon>Metazoa</taxon>
        <taxon>Spiralia</taxon>
        <taxon>Lophotrochozoa</taxon>
        <taxon>Mollusca</taxon>
        <taxon>Gastropoda</taxon>
        <taxon>Heterobranchia</taxon>
        <taxon>Euthyneura</taxon>
        <taxon>Panpulmonata</taxon>
        <taxon>Sacoglossa</taxon>
        <taxon>Placobranchoidea</taxon>
        <taxon>Plakobranchidae</taxon>
        <taxon>Elysia</taxon>
    </lineage>
</organism>
<dbReference type="InterPro" id="IPR007187">
    <property type="entry name" value="Nucleoporin_Nup133/Nup155_C"/>
</dbReference>
<gene>
    <name evidence="11" type="ORF">EGW08_006707</name>
</gene>
<protein>
    <recommendedName>
        <fullName evidence="13">Nucleoporin Nup133/Nup155-like C-terminal domain-containing protein</fullName>
    </recommendedName>
</protein>
<dbReference type="STRING" id="188477.A0A433TVD3"/>
<evidence type="ECO:0000259" key="10">
    <source>
        <dbReference type="Pfam" id="PF08801"/>
    </source>
</evidence>
<evidence type="ECO:0000256" key="3">
    <source>
        <dbReference type="ARBA" id="ARBA00022448"/>
    </source>
</evidence>
<dbReference type="OrthoDB" id="103454at2759"/>
<evidence type="ECO:0000256" key="7">
    <source>
        <dbReference type="ARBA" id="ARBA00023242"/>
    </source>
</evidence>
<keyword evidence="5" id="KW-0653">Protein transport</keyword>
<dbReference type="PANTHER" id="PTHR13405">
    <property type="entry name" value="NUCLEAR PORE COMPLEX PROTEIN NUP133"/>
    <property type="match status" value="1"/>
</dbReference>
<dbReference type="InterPro" id="IPR014908">
    <property type="entry name" value="Nucleoporin_Nup133/Nup155_N"/>
</dbReference>
<feature type="compositionally biased region" description="Low complexity" evidence="8">
    <location>
        <begin position="9"/>
        <end position="18"/>
    </location>
</feature>
<evidence type="ECO:0000256" key="6">
    <source>
        <dbReference type="ARBA" id="ARBA00023010"/>
    </source>
</evidence>
<dbReference type="GO" id="GO:0000972">
    <property type="term" value="P:transcription-dependent tethering of RNA polymerase II gene DNA at nuclear periphery"/>
    <property type="evidence" value="ECO:0007669"/>
    <property type="project" value="TreeGrafter"/>
</dbReference>
<evidence type="ECO:0000256" key="8">
    <source>
        <dbReference type="SAM" id="MobiDB-lite"/>
    </source>
</evidence>
<evidence type="ECO:0000256" key="2">
    <source>
        <dbReference type="ARBA" id="ARBA00005569"/>
    </source>
</evidence>
<dbReference type="InterPro" id="IPR037624">
    <property type="entry name" value="Nup133-like"/>
</dbReference>